<evidence type="ECO:0000256" key="2">
    <source>
        <dbReference type="SAM" id="SignalP"/>
    </source>
</evidence>
<protein>
    <recommendedName>
        <fullName evidence="5">DUF4245 domain-containing protein</fullName>
    </recommendedName>
</protein>
<feature type="signal peptide" evidence="2">
    <location>
        <begin position="1"/>
        <end position="23"/>
    </location>
</feature>
<dbReference type="RefSeq" id="WP_191796333.1">
    <property type="nucleotide sequence ID" value="NZ_JACSQQ010000017.1"/>
</dbReference>
<evidence type="ECO:0000313" key="3">
    <source>
        <dbReference type="EMBL" id="MBD7950985.1"/>
    </source>
</evidence>
<organism evidence="3 4">
    <name type="scientific">Oerskovia rustica</name>
    <dbReference type="NCBI Taxonomy" id="2762237"/>
    <lineage>
        <taxon>Bacteria</taxon>
        <taxon>Bacillati</taxon>
        <taxon>Actinomycetota</taxon>
        <taxon>Actinomycetes</taxon>
        <taxon>Micrococcales</taxon>
        <taxon>Cellulomonadaceae</taxon>
        <taxon>Oerskovia</taxon>
    </lineage>
</organism>
<dbReference type="PROSITE" id="PS51257">
    <property type="entry name" value="PROKAR_LIPOPROTEIN"/>
    <property type="match status" value="1"/>
</dbReference>
<evidence type="ECO:0008006" key="5">
    <source>
        <dbReference type="Google" id="ProtNLM"/>
    </source>
</evidence>
<keyword evidence="4" id="KW-1185">Reference proteome</keyword>
<feature type="region of interest" description="Disordered" evidence="1">
    <location>
        <begin position="35"/>
        <end position="54"/>
    </location>
</feature>
<keyword evidence="2" id="KW-0732">Signal</keyword>
<accession>A0ABR8RT65</accession>
<name>A0ABR8RT65_9CELL</name>
<gene>
    <name evidence="3" type="ORF">H9652_11280</name>
</gene>
<sequence length="187" mass="19059">MRSHPTRVVLLPLCLGVVAVTLAGCVSTASSMATAEQTPAAAAPATPLPTFDGSTREGALLRAAAGELDPAVLPAEFHYVETVDLDLSGSTSSVYVQGQPEDQGPGLYVHAMHAGVTVEGLGDGWAFEEVPELSGEEDVTVASDPEGLERSVVSIDAAPAGTVRLIGDGVPRDELLATAGRLLDSVG</sequence>
<dbReference type="Proteomes" id="UP000641803">
    <property type="component" value="Unassembled WGS sequence"/>
</dbReference>
<feature type="chain" id="PRO_5046383688" description="DUF4245 domain-containing protein" evidence="2">
    <location>
        <begin position="24"/>
        <end position="187"/>
    </location>
</feature>
<proteinExistence type="predicted"/>
<evidence type="ECO:0000313" key="4">
    <source>
        <dbReference type="Proteomes" id="UP000641803"/>
    </source>
</evidence>
<reference evidence="3 4" key="1">
    <citation type="submission" date="2020-08" db="EMBL/GenBank/DDBJ databases">
        <title>A Genomic Blueprint of the Chicken Gut Microbiome.</title>
        <authorList>
            <person name="Gilroy R."/>
            <person name="Ravi A."/>
            <person name="Getino M."/>
            <person name="Pursley I."/>
            <person name="Horton D.L."/>
            <person name="Alikhan N.-F."/>
            <person name="Baker D."/>
            <person name="Gharbi K."/>
            <person name="Hall N."/>
            <person name="Watson M."/>
            <person name="Adriaenssens E.M."/>
            <person name="Foster-Nyarko E."/>
            <person name="Jarju S."/>
            <person name="Secka A."/>
            <person name="Antonio M."/>
            <person name="Oren A."/>
            <person name="Chaudhuri R."/>
            <person name="La Ragione R.M."/>
            <person name="Hildebrand F."/>
            <person name="Pallen M.J."/>
        </authorList>
    </citation>
    <scope>NUCLEOTIDE SEQUENCE [LARGE SCALE GENOMIC DNA]</scope>
    <source>
        <strain evidence="3 4">Sa4CUA1</strain>
    </source>
</reference>
<evidence type="ECO:0000256" key="1">
    <source>
        <dbReference type="SAM" id="MobiDB-lite"/>
    </source>
</evidence>
<comment type="caution">
    <text evidence="3">The sequence shown here is derived from an EMBL/GenBank/DDBJ whole genome shotgun (WGS) entry which is preliminary data.</text>
</comment>
<dbReference type="EMBL" id="JACSQQ010000017">
    <property type="protein sequence ID" value="MBD7950985.1"/>
    <property type="molecule type" value="Genomic_DNA"/>
</dbReference>